<dbReference type="VEuPathDB" id="FungiDB:YALI1_C29538g"/>
<evidence type="ECO:0000313" key="9">
    <source>
        <dbReference type="Proteomes" id="UP000256601"/>
    </source>
</evidence>
<evidence type="ECO:0000259" key="7">
    <source>
        <dbReference type="PROSITE" id="PS50850"/>
    </source>
</evidence>
<accession>A0A371C9Z4</accession>
<dbReference type="GO" id="GO:0005886">
    <property type="term" value="C:plasma membrane"/>
    <property type="evidence" value="ECO:0007669"/>
    <property type="project" value="TreeGrafter"/>
</dbReference>
<dbReference type="AlphaFoldDB" id="A0A371C9Z4"/>
<comment type="subcellular location">
    <subcellularLocation>
        <location evidence="1">Membrane</location>
        <topology evidence="1">Multi-pass membrane protein</topology>
    </subcellularLocation>
</comment>
<evidence type="ECO:0000256" key="6">
    <source>
        <dbReference type="SAM" id="Phobius"/>
    </source>
</evidence>
<reference evidence="8 9" key="1">
    <citation type="submission" date="2018-07" db="EMBL/GenBank/DDBJ databases">
        <title>Draft Genome Assemblies for Five Robust Yarrowia lipolytica Strains Exhibiting High Lipid Production and Pentose Sugar Utilization and Sugar Alcohol Secretion from Undetoxified Lignocellulosic Biomass Hydrolysates.</title>
        <authorList>
            <consortium name="DOE Joint Genome Institute"/>
            <person name="Walker C."/>
            <person name="Ryu S."/>
            <person name="Na H."/>
            <person name="Zane M."/>
            <person name="LaButti K."/>
            <person name="Lipzen A."/>
            <person name="Haridas S."/>
            <person name="Barry K."/>
            <person name="Grigoriev I.V."/>
            <person name="Quarterman J."/>
            <person name="Slininger P."/>
            <person name="Dien B."/>
            <person name="Trinh C.T."/>
        </authorList>
    </citation>
    <scope>NUCLEOTIDE SEQUENCE [LARGE SCALE GENOMIC DNA]</scope>
    <source>
        <strain evidence="8 9">YB392</strain>
    </source>
</reference>
<evidence type="ECO:0000256" key="2">
    <source>
        <dbReference type="ARBA" id="ARBA00022692"/>
    </source>
</evidence>
<keyword evidence="3 6" id="KW-1133">Transmembrane helix</keyword>
<dbReference type="InterPro" id="IPR036259">
    <property type="entry name" value="MFS_trans_sf"/>
</dbReference>
<dbReference type="PROSITE" id="PS50850">
    <property type="entry name" value="MFS"/>
    <property type="match status" value="1"/>
</dbReference>
<feature type="transmembrane region" description="Helical" evidence="6">
    <location>
        <begin position="187"/>
        <end position="203"/>
    </location>
</feature>
<dbReference type="GO" id="GO:0035879">
    <property type="term" value="P:plasma membrane lactate transport"/>
    <property type="evidence" value="ECO:0007669"/>
    <property type="project" value="TreeGrafter"/>
</dbReference>
<feature type="transmembrane region" description="Helical" evidence="6">
    <location>
        <begin position="264"/>
        <end position="285"/>
    </location>
</feature>
<dbReference type="EMBL" id="KZ858968">
    <property type="protein sequence ID" value="RDW27138.1"/>
    <property type="molecule type" value="Genomic_DNA"/>
</dbReference>
<dbReference type="PANTHER" id="PTHR23508:SF10">
    <property type="entry name" value="CARBOXYLIC ACID TRANSPORTER PROTEIN HOMOLOG"/>
    <property type="match status" value="1"/>
</dbReference>
<protein>
    <submittedName>
        <fullName evidence="8">Major facilitator superfamily domain-containing protein</fullName>
    </submittedName>
</protein>
<sequence length="523" mass="57415">MDLDNYPPPDLSWSNIKHYLGTRISTLKPPKLTEAEKKHMNPIPALRLLNKKQWLFVGVALAGWTWDAFDFFSVGVVATQIAEDLNVTVKDVTWGITLVLMLRAVGAVLFGVASDRYGRKWPFIFNNFLFVVLELGTGFVQTYQQFLGVRALFGIAMGGLYGNAAATALEDCPPEARGFISGLFQKGYGVGYLLCVVFARAIADTSPYGWRALFCFGACPPVLIMIFRFFLPETDTYIQSKKNAEAEGVEKQFWQGVKTTFKSYWLMFFYLVLFMTGFNFLSHGSQDLYPTMLRAQLGFDKDQSTITNSVASLGSIFGGMVIGHASFILGRRLTILLACILGAACIYPWAFVTGPGINAGVFFLQFFAQGAWGVVPIHLTELSPPALRSSMIGIAYQLGNLASSGSSTIQATIGTQFPLRDENGEIRPGVYNYSLVMAIFIACVFVFLFVVTLLGPERRHAEMIAGGAGHRSESDEKIYDEEKGAAVNVEQVESPASTPERSASPLPTTEVNHTSETLPGSQK</sequence>
<feature type="transmembrane region" description="Helical" evidence="6">
    <location>
        <begin position="54"/>
        <end position="72"/>
    </location>
</feature>
<dbReference type="GO" id="GO:0015355">
    <property type="term" value="F:secondary active monocarboxylate transmembrane transporter activity"/>
    <property type="evidence" value="ECO:0007669"/>
    <property type="project" value="TreeGrafter"/>
</dbReference>
<dbReference type="SUPFAM" id="SSF103473">
    <property type="entry name" value="MFS general substrate transporter"/>
    <property type="match status" value="1"/>
</dbReference>
<feature type="region of interest" description="Disordered" evidence="5">
    <location>
        <begin position="466"/>
        <end position="523"/>
    </location>
</feature>
<feature type="compositionally biased region" description="Basic and acidic residues" evidence="5">
    <location>
        <begin position="470"/>
        <end position="484"/>
    </location>
</feature>
<organism evidence="8 9">
    <name type="scientific">Yarrowia lipolytica</name>
    <name type="common">Candida lipolytica</name>
    <dbReference type="NCBI Taxonomy" id="4952"/>
    <lineage>
        <taxon>Eukaryota</taxon>
        <taxon>Fungi</taxon>
        <taxon>Dikarya</taxon>
        <taxon>Ascomycota</taxon>
        <taxon>Saccharomycotina</taxon>
        <taxon>Dipodascomycetes</taxon>
        <taxon>Dipodascales</taxon>
        <taxon>Dipodascales incertae sedis</taxon>
        <taxon>Yarrowia</taxon>
    </lineage>
</organism>
<feature type="transmembrane region" description="Helical" evidence="6">
    <location>
        <begin position="92"/>
        <end position="112"/>
    </location>
</feature>
<feature type="transmembrane region" description="Helical" evidence="6">
    <location>
        <begin position="209"/>
        <end position="231"/>
    </location>
</feature>
<dbReference type="PANTHER" id="PTHR23508">
    <property type="entry name" value="CARBOXYLIC ACID TRANSPORTER PROTEIN HOMOLOG"/>
    <property type="match status" value="1"/>
</dbReference>
<evidence type="ECO:0000256" key="5">
    <source>
        <dbReference type="SAM" id="MobiDB-lite"/>
    </source>
</evidence>
<feature type="transmembrane region" description="Helical" evidence="6">
    <location>
        <begin position="305"/>
        <end position="326"/>
    </location>
</feature>
<feature type="transmembrane region" description="Helical" evidence="6">
    <location>
        <begin position="333"/>
        <end position="351"/>
    </location>
</feature>
<dbReference type="InterPro" id="IPR020846">
    <property type="entry name" value="MFS_dom"/>
</dbReference>
<feature type="transmembrane region" description="Helical" evidence="6">
    <location>
        <begin position="147"/>
        <end position="166"/>
    </location>
</feature>
<dbReference type="Proteomes" id="UP000256601">
    <property type="component" value="Unassembled WGS sequence"/>
</dbReference>
<evidence type="ECO:0000313" key="8">
    <source>
        <dbReference type="EMBL" id="RDW27138.1"/>
    </source>
</evidence>
<feature type="transmembrane region" description="Helical" evidence="6">
    <location>
        <begin position="433"/>
        <end position="454"/>
    </location>
</feature>
<dbReference type="InterPro" id="IPR005828">
    <property type="entry name" value="MFS_sugar_transport-like"/>
</dbReference>
<evidence type="ECO:0000256" key="4">
    <source>
        <dbReference type="ARBA" id="ARBA00023136"/>
    </source>
</evidence>
<name>A0A371C9Z4_YARLL</name>
<feature type="transmembrane region" description="Helical" evidence="6">
    <location>
        <begin position="124"/>
        <end position="141"/>
    </location>
</feature>
<proteinExistence type="predicted"/>
<evidence type="ECO:0000256" key="1">
    <source>
        <dbReference type="ARBA" id="ARBA00004141"/>
    </source>
</evidence>
<keyword evidence="4 6" id="KW-0472">Membrane</keyword>
<evidence type="ECO:0000256" key="3">
    <source>
        <dbReference type="ARBA" id="ARBA00022989"/>
    </source>
</evidence>
<gene>
    <name evidence="8" type="ORF">B0I71DRAFT_25215</name>
</gene>
<dbReference type="Gene3D" id="1.20.1250.20">
    <property type="entry name" value="MFS general substrate transporter like domains"/>
    <property type="match status" value="2"/>
</dbReference>
<dbReference type="CDD" id="cd17316">
    <property type="entry name" value="MFS_SV2_like"/>
    <property type="match status" value="1"/>
</dbReference>
<feature type="domain" description="Major facilitator superfamily (MFS) profile" evidence="7">
    <location>
        <begin position="56"/>
        <end position="459"/>
    </location>
</feature>
<feature type="compositionally biased region" description="Polar residues" evidence="5">
    <location>
        <begin position="494"/>
        <end position="523"/>
    </location>
</feature>
<dbReference type="VEuPathDB" id="FungiDB:YALI0_C21406g"/>
<dbReference type="Pfam" id="PF00083">
    <property type="entry name" value="Sugar_tr"/>
    <property type="match status" value="1"/>
</dbReference>
<keyword evidence="2 6" id="KW-0812">Transmembrane</keyword>